<organism evidence="1 2">
    <name type="scientific">Armillaria tabescens</name>
    <name type="common">Ringless honey mushroom</name>
    <name type="synonym">Agaricus tabescens</name>
    <dbReference type="NCBI Taxonomy" id="1929756"/>
    <lineage>
        <taxon>Eukaryota</taxon>
        <taxon>Fungi</taxon>
        <taxon>Dikarya</taxon>
        <taxon>Basidiomycota</taxon>
        <taxon>Agaricomycotina</taxon>
        <taxon>Agaricomycetes</taxon>
        <taxon>Agaricomycetidae</taxon>
        <taxon>Agaricales</taxon>
        <taxon>Marasmiineae</taxon>
        <taxon>Physalacriaceae</taxon>
        <taxon>Desarmillaria</taxon>
    </lineage>
</organism>
<gene>
    <name evidence="1" type="ORF">EV420DRAFT_1640478</name>
</gene>
<dbReference type="Proteomes" id="UP001175211">
    <property type="component" value="Unassembled WGS sequence"/>
</dbReference>
<proteinExistence type="predicted"/>
<keyword evidence="2" id="KW-1185">Reference proteome</keyword>
<reference evidence="1" key="1">
    <citation type="submission" date="2023-06" db="EMBL/GenBank/DDBJ databases">
        <authorList>
            <consortium name="Lawrence Berkeley National Laboratory"/>
            <person name="Ahrendt S."/>
            <person name="Sahu N."/>
            <person name="Indic B."/>
            <person name="Wong-Bajracharya J."/>
            <person name="Merenyi Z."/>
            <person name="Ke H.-M."/>
            <person name="Monk M."/>
            <person name="Kocsube S."/>
            <person name="Drula E."/>
            <person name="Lipzen A."/>
            <person name="Balint B."/>
            <person name="Henrissat B."/>
            <person name="Andreopoulos B."/>
            <person name="Martin F.M."/>
            <person name="Harder C.B."/>
            <person name="Rigling D."/>
            <person name="Ford K.L."/>
            <person name="Foster G.D."/>
            <person name="Pangilinan J."/>
            <person name="Papanicolaou A."/>
            <person name="Barry K."/>
            <person name="LaButti K."/>
            <person name="Viragh M."/>
            <person name="Koriabine M."/>
            <person name="Yan M."/>
            <person name="Riley R."/>
            <person name="Champramary S."/>
            <person name="Plett K.L."/>
            <person name="Tsai I.J."/>
            <person name="Slot J."/>
            <person name="Sipos G."/>
            <person name="Plett J."/>
            <person name="Nagy L.G."/>
            <person name="Grigoriev I.V."/>
        </authorList>
    </citation>
    <scope>NUCLEOTIDE SEQUENCE</scope>
    <source>
        <strain evidence="1">CCBAS 213</strain>
    </source>
</reference>
<name>A0AA39N8H6_ARMTA</name>
<sequence length="359" mass="40479">MDDHDHPASQGTEIRHQLANLRSKISTLPELPPDASPGTVKKRVDLLEYVEGNIAEINKDLTRVKGQREGTRREGENTLTRPARLEALLPELGQSPLTASAYRKSILAYPEQGTLFKVEDRGFARLLRGFEDSEEEWIAQLEPLVEKRMAWGAVCKQASDNAGLKRVHEQLLAIDKFIQAQENAGCAEMLVDHVVRSVEIIRFMKIWTENEDKAGKKSWKGKYLTAACKNANPELYRRLDDAVGEERNTVEGEIAEALKRFKEAHQRVLKARKPLVMLYDHFGAVVFMDRLWDIKDGGATRRRSGGFAQFIAALCQELPADRTSQYDAGAHSLRMVLKVFAESSAASYVEAFMIKYPPK</sequence>
<evidence type="ECO:0000313" key="2">
    <source>
        <dbReference type="Proteomes" id="UP001175211"/>
    </source>
</evidence>
<dbReference type="GeneID" id="85360656"/>
<dbReference type="RefSeq" id="XP_060332870.1">
    <property type="nucleotide sequence ID" value="XM_060477108.1"/>
</dbReference>
<dbReference type="AlphaFoldDB" id="A0AA39N8H6"/>
<accession>A0AA39N8H6</accession>
<evidence type="ECO:0000313" key="1">
    <source>
        <dbReference type="EMBL" id="KAK0460973.1"/>
    </source>
</evidence>
<dbReference type="EMBL" id="JAUEPS010000011">
    <property type="protein sequence ID" value="KAK0460973.1"/>
    <property type="molecule type" value="Genomic_DNA"/>
</dbReference>
<protein>
    <submittedName>
        <fullName evidence="1">Uncharacterized protein</fullName>
    </submittedName>
</protein>
<comment type="caution">
    <text evidence="1">The sequence shown here is derived from an EMBL/GenBank/DDBJ whole genome shotgun (WGS) entry which is preliminary data.</text>
</comment>